<reference evidence="1" key="1">
    <citation type="submission" date="2014-11" db="EMBL/GenBank/DDBJ databases">
        <authorList>
            <person name="Amaro Gonzalez C."/>
        </authorList>
    </citation>
    <scope>NUCLEOTIDE SEQUENCE</scope>
</reference>
<dbReference type="AlphaFoldDB" id="A0A0E9WM37"/>
<proteinExistence type="predicted"/>
<accession>A0A0E9WM37</accession>
<organism evidence="1">
    <name type="scientific">Anguilla anguilla</name>
    <name type="common">European freshwater eel</name>
    <name type="synonym">Muraena anguilla</name>
    <dbReference type="NCBI Taxonomy" id="7936"/>
    <lineage>
        <taxon>Eukaryota</taxon>
        <taxon>Metazoa</taxon>
        <taxon>Chordata</taxon>
        <taxon>Craniata</taxon>
        <taxon>Vertebrata</taxon>
        <taxon>Euteleostomi</taxon>
        <taxon>Actinopterygii</taxon>
        <taxon>Neopterygii</taxon>
        <taxon>Teleostei</taxon>
        <taxon>Anguilliformes</taxon>
        <taxon>Anguillidae</taxon>
        <taxon>Anguilla</taxon>
    </lineage>
</organism>
<reference evidence="1" key="2">
    <citation type="journal article" date="2015" name="Fish Shellfish Immunol.">
        <title>Early steps in the European eel (Anguilla anguilla)-Vibrio vulnificus interaction in the gills: Role of the RtxA13 toxin.</title>
        <authorList>
            <person name="Callol A."/>
            <person name="Pajuelo D."/>
            <person name="Ebbesson L."/>
            <person name="Teles M."/>
            <person name="MacKenzie S."/>
            <person name="Amaro C."/>
        </authorList>
    </citation>
    <scope>NUCLEOTIDE SEQUENCE</scope>
</reference>
<sequence>MVNEVGLHWYLYGTVSVKMAADGNDVGDLRGDSLLSGPIRNPLAQFSEGNSRL</sequence>
<protein>
    <submittedName>
        <fullName evidence="1">Uncharacterized protein</fullName>
    </submittedName>
</protein>
<name>A0A0E9WM37_ANGAN</name>
<evidence type="ECO:0000313" key="1">
    <source>
        <dbReference type="EMBL" id="JAH90543.1"/>
    </source>
</evidence>
<dbReference type="EMBL" id="GBXM01018034">
    <property type="protein sequence ID" value="JAH90543.1"/>
    <property type="molecule type" value="Transcribed_RNA"/>
</dbReference>